<dbReference type="HOGENOM" id="CLU_013635_0_0_1"/>
<dbReference type="eggNOG" id="ENOG502REND">
    <property type="taxonomic scope" value="Eukaryota"/>
</dbReference>
<name>Q22N58_TETTS</name>
<dbReference type="OMA" id="WVFPVNA"/>
<evidence type="ECO:0000259" key="1">
    <source>
        <dbReference type="PROSITE" id="PS50234"/>
    </source>
</evidence>
<dbReference type="SMART" id="SM00327">
    <property type="entry name" value="VWA"/>
    <property type="match status" value="1"/>
</dbReference>
<dbReference type="SUPFAM" id="SSF53300">
    <property type="entry name" value="vWA-like"/>
    <property type="match status" value="1"/>
</dbReference>
<protein>
    <submittedName>
        <fullName evidence="2">von willebrand factor type A (VWA) domain was originally protein</fullName>
    </submittedName>
</protein>
<dbReference type="Gene3D" id="3.40.50.410">
    <property type="entry name" value="von Willebrand factor, type A domain"/>
    <property type="match status" value="1"/>
</dbReference>
<feature type="domain" description="VWFA" evidence="1">
    <location>
        <begin position="34"/>
        <end position="233"/>
    </location>
</feature>
<dbReference type="STRING" id="312017.Q22N58"/>
<dbReference type="InterPro" id="IPR036465">
    <property type="entry name" value="vWFA_dom_sf"/>
</dbReference>
<dbReference type="InterPro" id="IPR039510">
    <property type="entry name" value="Vint_dom"/>
</dbReference>
<dbReference type="PANTHER" id="PTHR10579:SF156">
    <property type="entry name" value="VWFA DOMAIN-CONTAINING PROTEIN"/>
    <property type="match status" value="1"/>
</dbReference>
<dbReference type="OrthoDB" id="426324at2759"/>
<dbReference type="Pfam" id="PF14624">
    <property type="entry name" value="Vwaint"/>
    <property type="match status" value="1"/>
</dbReference>
<dbReference type="InterPro" id="IPR002035">
    <property type="entry name" value="VWF_A"/>
</dbReference>
<sequence length="669" mass="75995">MEKNTKLDLQLSQTKNYVRVSVIPPDDLERHPCNIVCLVDGSLSMGSKLVIHQKNGGKKESDMTTLDLVKHTVKTIASSLNPQDRLALVGFSTHSKIYFELTEMDDQGKNVAFTEIDKMWAGGQTNIWGGLQDSLEVIKKGFRPNQNVCIFLFTDGRPTMIPAIGHVEMLRRWKEQHPAIQFSIFTFGFGNDLDTDLMLELSQEQNGIFSFISDSSMLGTVFSNALANILSTMANNVHLNLQLSEGYTFDGEGVMQSQSFQAKKTNKNTTLDLNLGLIRYGQTKDLILKILPQQNRKLSDVKITYTLKYKLFVGDNPQDIETVSQKDVQVVQNAMIDDECHYVRFLFIEKIKQSILRMNTGFQDRAIKNIDDLQVEIQNKAKENDAIVAFLECILQDLQGEVKLAFSNQDHFKNWGVNYLPSLCQAHFLQQCSNFKDKSLQNYGSILFKKIREITDKIFCGNKFKSQFINDDRQLYAKFYDLVNLNDFYDVSGGCIHGKCKVLLENNQYKNVEEIRKGDIVICPRIGNKAVKVVCVVKTLCTGSNHSFVKLGNLLITPWHPVRLMHEQQWQFPSSLGQTIFEQADAVYSFLLEDGHSMSIEGVECIALAHNISEPVAQHAYYGTHKIVDDLSNLQGFREGYVIVNQQQTKRDKLTHEVIGIQQNLEIKL</sequence>
<dbReference type="Pfam" id="PF14623">
    <property type="entry name" value="Vint"/>
    <property type="match status" value="1"/>
</dbReference>
<dbReference type="Proteomes" id="UP000009168">
    <property type="component" value="Unassembled WGS sequence"/>
</dbReference>
<accession>Q22N58</accession>
<dbReference type="Pfam" id="PF00092">
    <property type="entry name" value="VWA"/>
    <property type="match status" value="1"/>
</dbReference>
<dbReference type="GeneID" id="7829077"/>
<dbReference type="KEGG" id="tet:TTHERM_00214760"/>
<proteinExistence type="predicted"/>
<gene>
    <name evidence="2" type="ORF">TTHERM_00214760</name>
</gene>
<dbReference type="InParanoid" id="Q22N58"/>
<keyword evidence="3" id="KW-1185">Reference proteome</keyword>
<reference evidence="3" key="1">
    <citation type="journal article" date="2006" name="PLoS Biol.">
        <title>Macronuclear genome sequence of the ciliate Tetrahymena thermophila, a model eukaryote.</title>
        <authorList>
            <person name="Eisen J.A."/>
            <person name="Coyne R.S."/>
            <person name="Wu M."/>
            <person name="Wu D."/>
            <person name="Thiagarajan M."/>
            <person name="Wortman J.R."/>
            <person name="Badger J.H."/>
            <person name="Ren Q."/>
            <person name="Amedeo P."/>
            <person name="Jones K.M."/>
            <person name="Tallon L.J."/>
            <person name="Delcher A.L."/>
            <person name="Salzberg S.L."/>
            <person name="Silva J.C."/>
            <person name="Haas B.J."/>
            <person name="Majoros W.H."/>
            <person name="Farzad M."/>
            <person name="Carlton J.M."/>
            <person name="Smith R.K. Jr."/>
            <person name="Garg J."/>
            <person name="Pearlman R.E."/>
            <person name="Karrer K.M."/>
            <person name="Sun L."/>
            <person name="Manning G."/>
            <person name="Elde N.C."/>
            <person name="Turkewitz A.P."/>
            <person name="Asai D.J."/>
            <person name="Wilkes D.E."/>
            <person name="Wang Y."/>
            <person name="Cai H."/>
            <person name="Collins K."/>
            <person name="Stewart B.A."/>
            <person name="Lee S.R."/>
            <person name="Wilamowska K."/>
            <person name="Weinberg Z."/>
            <person name="Ruzzo W.L."/>
            <person name="Wloga D."/>
            <person name="Gaertig J."/>
            <person name="Frankel J."/>
            <person name="Tsao C.-C."/>
            <person name="Gorovsky M.A."/>
            <person name="Keeling P.J."/>
            <person name="Waller R.F."/>
            <person name="Patron N.J."/>
            <person name="Cherry J.M."/>
            <person name="Stover N.A."/>
            <person name="Krieger C.J."/>
            <person name="del Toro C."/>
            <person name="Ryder H.F."/>
            <person name="Williamson S.C."/>
            <person name="Barbeau R.A."/>
            <person name="Hamilton E.P."/>
            <person name="Orias E."/>
        </authorList>
    </citation>
    <scope>NUCLEOTIDE SEQUENCE [LARGE SCALE GENOMIC DNA]</scope>
    <source>
        <strain evidence="3">SB210</strain>
    </source>
</reference>
<dbReference type="PROSITE" id="PS50234">
    <property type="entry name" value="VWFA"/>
    <property type="match status" value="1"/>
</dbReference>
<dbReference type="SUPFAM" id="SSF51294">
    <property type="entry name" value="Hedgehog/intein (Hint) domain"/>
    <property type="match status" value="1"/>
</dbReference>
<evidence type="ECO:0000313" key="2">
    <source>
        <dbReference type="EMBL" id="EAR86927.1"/>
    </source>
</evidence>
<dbReference type="InterPro" id="IPR051266">
    <property type="entry name" value="CLCR"/>
</dbReference>
<organism evidence="2 3">
    <name type="scientific">Tetrahymena thermophila (strain SB210)</name>
    <dbReference type="NCBI Taxonomy" id="312017"/>
    <lineage>
        <taxon>Eukaryota</taxon>
        <taxon>Sar</taxon>
        <taxon>Alveolata</taxon>
        <taxon>Ciliophora</taxon>
        <taxon>Intramacronucleata</taxon>
        <taxon>Oligohymenophorea</taxon>
        <taxon>Hymenostomatida</taxon>
        <taxon>Tetrahymenina</taxon>
        <taxon>Tetrahymenidae</taxon>
        <taxon>Tetrahymena</taxon>
    </lineage>
</organism>
<evidence type="ECO:0000313" key="3">
    <source>
        <dbReference type="Proteomes" id="UP000009168"/>
    </source>
</evidence>
<dbReference type="InterPro" id="IPR036844">
    <property type="entry name" value="Hint_dom_sf"/>
</dbReference>
<dbReference type="InterPro" id="IPR032838">
    <property type="entry name" value="Vwaint_dom"/>
</dbReference>
<dbReference type="PANTHER" id="PTHR10579">
    <property type="entry name" value="CALCIUM-ACTIVATED CHLORIDE CHANNEL REGULATOR"/>
    <property type="match status" value="1"/>
</dbReference>
<dbReference type="AlphaFoldDB" id="Q22N58"/>
<dbReference type="RefSeq" id="XP_001007172.1">
    <property type="nucleotide sequence ID" value="XM_001007172.1"/>
</dbReference>
<dbReference type="EMBL" id="GG662857">
    <property type="protein sequence ID" value="EAR86927.1"/>
    <property type="molecule type" value="Genomic_DNA"/>
</dbReference>